<dbReference type="Gene3D" id="1.10.10.60">
    <property type="entry name" value="Homeodomain-like"/>
    <property type="match status" value="1"/>
</dbReference>
<organism evidence="3 4">
    <name type="scientific">Leucosporidium creatinivorum</name>
    <dbReference type="NCBI Taxonomy" id="106004"/>
    <lineage>
        <taxon>Eukaryota</taxon>
        <taxon>Fungi</taxon>
        <taxon>Dikarya</taxon>
        <taxon>Basidiomycota</taxon>
        <taxon>Pucciniomycotina</taxon>
        <taxon>Microbotryomycetes</taxon>
        <taxon>Leucosporidiales</taxon>
        <taxon>Leucosporidium</taxon>
    </lineage>
</organism>
<feature type="compositionally biased region" description="Acidic residues" evidence="1">
    <location>
        <begin position="838"/>
        <end position="870"/>
    </location>
</feature>
<feature type="compositionally biased region" description="Basic residues" evidence="1">
    <location>
        <begin position="1040"/>
        <end position="1049"/>
    </location>
</feature>
<feature type="compositionally biased region" description="Polar residues" evidence="1">
    <location>
        <begin position="927"/>
        <end position="940"/>
    </location>
</feature>
<comment type="caution">
    <text evidence="3">The sequence shown here is derived from an EMBL/GenBank/DDBJ whole genome shotgun (WGS) entry which is preliminary data.</text>
</comment>
<feature type="region of interest" description="Disordered" evidence="1">
    <location>
        <begin position="668"/>
        <end position="1124"/>
    </location>
</feature>
<name>A0A1Y2ENN8_9BASI</name>
<feature type="compositionally biased region" description="Acidic residues" evidence="1">
    <location>
        <begin position="898"/>
        <end position="909"/>
    </location>
</feature>
<feature type="compositionally biased region" description="Basic residues" evidence="1">
    <location>
        <begin position="698"/>
        <end position="707"/>
    </location>
</feature>
<dbReference type="InterPro" id="IPR001005">
    <property type="entry name" value="SANT/Myb"/>
</dbReference>
<dbReference type="PANTHER" id="PTHR47807">
    <property type="entry name" value="PROTEIN TBF1"/>
    <property type="match status" value="1"/>
</dbReference>
<accession>A0A1Y2ENN8</accession>
<feature type="region of interest" description="Disordered" evidence="1">
    <location>
        <begin position="476"/>
        <end position="643"/>
    </location>
</feature>
<feature type="compositionally biased region" description="Basic and acidic residues" evidence="1">
    <location>
        <begin position="1050"/>
        <end position="1074"/>
    </location>
</feature>
<protein>
    <recommendedName>
        <fullName evidence="2">Myb-like domain-containing protein</fullName>
    </recommendedName>
</protein>
<dbReference type="CDD" id="cd11660">
    <property type="entry name" value="SANT_TRF"/>
    <property type="match status" value="1"/>
</dbReference>
<feature type="region of interest" description="Disordered" evidence="1">
    <location>
        <begin position="1"/>
        <end position="38"/>
    </location>
</feature>
<feature type="compositionally biased region" description="Acidic residues" evidence="1">
    <location>
        <begin position="799"/>
        <end position="813"/>
    </location>
</feature>
<evidence type="ECO:0000259" key="2">
    <source>
        <dbReference type="SMART" id="SM00717"/>
    </source>
</evidence>
<evidence type="ECO:0000313" key="4">
    <source>
        <dbReference type="Proteomes" id="UP000193467"/>
    </source>
</evidence>
<dbReference type="OrthoDB" id="2527453at2759"/>
<feature type="domain" description="Myb-like" evidence="2">
    <location>
        <begin position="1123"/>
        <end position="1181"/>
    </location>
</feature>
<evidence type="ECO:0000313" key="3">
    <source>
        <dbReference type="EMBL" id="ORY72924.1"/>
    </source>
</evidence>
<feature type="compositionally biased region" description="Acidic residues" evidence="1">
    <location>
        <begin position="398"/>
        <end position="442"/>
    </location>
</feature>
<dbReference type="STRING" id="106004.A0A1Y2ENN8"/>
<dbReference type="SUPFAM" id="SSF46689">
    <property type="entry name" value="Homeodomain-like"/>
    <property type="match status" value="1"/>
</dbReference>
<dbReference type="SMART" id="SM00717">
    <property type="entry name" value="SANT"/>
    <property type="match status" value="1"/>
</dbReference>
<feature type="compositionally biased region" description="Low complexity" evidence="1">
    <location>
        <begin position="631"/>
        <end position="643"/>
    </location>
</feature>
<keyword evidence="4" id="KW-1185">Reference proteome</keyword>
<dbReference type="AlphaFoldDB" id="A0A1Y2ENN8"/>
<feature type="compositionally biased region" description="Acidic residues" evidence="1">
    <location>
        <begin position="450"/>
        <end position="460"/>
    </location>
</feature>
<feature type="compositionally biased region" description="Acidic residues" evidence="1">
    <location>
        <begin position="607"/>
        <end position="628"/>
    </location>
</feature>
<feature type="compositionally biased region" description="Gly residues" evidence="1">
    <location>
        <begin position="827"/>
        <end position="837"/>
    </location>
</feature>
<proteinExistence type="predicted"/>
<evidence type="ECO:0000256" key="1">
    <source>
        <dbReference type="SAM" id="MobiDB-lite"/>
    </source>
</evidence>
<feature type="compositionally biased region" description="Low complexity" evidence="1">
    <location>
        <begin position="942"/>
        <end position="967"/>
    </location>
</feature>
<feature type="compositionally biased region" description="Polar residues" evidence="1">
    <location>
        <begin position="710"/>
        <end position="728"/>
    </location>
</feature>
<feature type="region of interest" description="Disordered" evidence="1">
    <location>
        <begin position="333"/>
        <end position="463"/>
    </location>
</feature>
<feature type="compositionally biased region" description="Low complexity" evidence="1">
    <location>
        <begin position="1089"/>
        <end position="1106"/>
    </location>
</feature>
<gene>
    <name evidence="3" type="ORF">BCR35DRAFT_307459</name>
</gene>
<feature type="compositionally biased region" description="Acidic residues" evidence="1">
    <location>
        <begin position="368"/>
        <end position="382"/>
    </location>
</feature>
<dbReference type="EMBL" id="MCGR01000049">
    <property type="protein sequence ID" value="ORY72924.1"/>
    <property type="molecule type" value="Genomic_DNA"/>
</dbReference>
<dbReference type="InterPro" id="IPR009057">
    <property type="entry name" value="Homeodomain-like_sf"/>
</dbReference>
<dbReference type="GO" id="GO:0010833">
    <property type="term" value="P:telomere maintenance via telomere lengthening"/>
    <property type="evidence" value="ECO:0007669"/>
    <property type="project" value="TreeGrafter"/>
</dbReference>
<dbReference type="InParanoid" id="A0A1Y2ENN8"/>
<feature type="compositionally biased region" description="Basic residues" evidence="1">
    <location>
        <begin position="877"/>
        <end position="891"/>
    </location>
</feature>
<feature type="compositionally biased region" description="Low complexity" evidence="1">
    <location>
        <begin position="814"/>
        <end position="826"/>
    </location>
</feature>
<feature type="compositionally biased region" description="Acidic residues" evidence="1">
    <location>
        <begin position="548"/>
        <end position="557"/>
    </location>
</feature>
<feature type="compositionally biased region" description="Low complexity" evidence="1">
    <location>
        <begin position="476"/>
        <end position="485"/>
    </location>
</feature>
<dbReference type="Proteomes" id="UP000193467">
    <property type="component" value="Unassembled WGS sequence"/>
</dbReference>
<dbReference type="PANTHER" id="PTHR47807:SF1">
    <property type="entry name" value="PROTEIN TBF1"/>
    <property type="match status" value="1"/>
</dbReference>
<feature type="compositionally biased region" description="Polar residues" evidence="1">
    <location>
        <begin position="496"/>
        <end position="509"/>
    </location>
</feature>
<sequence length="1219" mass="132380">MSARPRRAKSAGPAALPPPSTTATPRARKAPRASLAVVSGNSPRLAANLPQTPVGVSSRAWRRSILDGSYRGRSKGLALDERERFVRGPAEVALEGLCAVGKGEDEEEDDYGALHLSEENKRQYGAFESLKKAYFSDSTFLSAAALSSTYPDALADPFSPLSSLIKLSNLTTFLYLILSSAPTPDGTRPRTALHNLREAIGAFLSYIVPVDSQIHDGTLRMLVGLNCQAYLSASAHSRTGPPPIGDFFSAPLSSYLILSTSTAARDPLQNREASIRFNKYNADAIALVEKVGADLAVLETQWKFEDVALELRNYCESVARRIEGEQSASQELLAARISESEPESAEVEQQQQAPGSAKGKQRAVSKDNEEDSSDEEEEEEDVVVSPAAVRKAARPAEVEYDDDGDLEVDEGQEGAYDGEEGVSGDLEPDEDDEVENEGEDDQNVPGDADTTVDESAEEEAVALALGALSPRAIQAALTASQASSSPTKPSPEDDQPQTQVVELSTQRQAQIEAFRALQEEDDSQSQSQSQDEDGEDGDATMRAAISDGDLDEDEEELPATVNTQLPNRASEFKALYSDSEDENTSTQAQTQPPRPNAAAEFRALLDDLTDEDEHEDPATRDEEEEEDKAEAASLAAQADVDGAPQTRLAFVAGSNTLARVPIVARTGPSMFVRQPDAERILFDSQGDSPFPTPEPKNKGKGKARPPRRQPATSPLPNRPPKTTTSASKSKFLGVEIPVRTRRTTRSASAEKRSVSPVPVVVSRKGGARQRSPLEVPFQVGRSAGSSNRRGRSRSVIEEQPIDEEGGALEEETEQLGFGQFETETFDFGGGGENYGGGGEEEDQQVAPELEEEERVADEEFALQFEEEDDGIVVPPRLSKKAKGKGKAKRPKSPSPALEDIDEDDDDVDDSFVAQAMNFFGAQPAPQPASSSNKPRPSTSKAPVPRSTSHSSPRPSAGPSRPRSSTIKSKSKKGKQPESEGPGFQTDNESEDQELVKANRKRKRREPGEEYDEEIFDPVSEPRSSKKKRRAEEDFDTTASARRRKAQKAKMGRDDSSSSEELERPRKKQSKPDKHLSKKSRRRLAAITLSDSSSNSDSDISIQSFDNPPKTHRSRYAQGRNQTGRVPWTTAEEGALMKAMSELGCSWKKILDLYGAEGTSSRILKHRTIVSLKDKAVNVKAGMIRSGRAVPYFLANVTVSEKRIGRRIIPAPAPSSSDEE</sequence>
<dbReference type="GO" id="GO:0003691">
    <property type="term" value="F:double-stranded telomeric DNA binding"/>
    <property type="evidence" value="ECO:0007669"/>
    <property type="project" value="TreeGrafter"/>
</dbReference>
<dbReference type="InterPro" id="IPR052833">
    <property type="entry name" value="Telomeric_DNA-bd_trans-reg"/>
</dbReference>
<reference evidence="3 4" key="1">
    <citation type="submission" date="2016-07" db="EMBL/GenBank/DDBJ databases">
        <title>Pervasive Adenine N6-methylation of Active Genes in Fungi.</title>
        <authorList>
            <consortium name="DOE Joint Genome Institute"/>
            <person name="Mondo S.J."/>
            <person name="Dannebaum R.O."/>
            <person name="Kuo R.C."/>
            <person name="Labutti K."/>
            <person name="Haridas S."/>
            <person name="Kuo A."/>
            <person name="Salamov A."/>
            <person name="Ahrendt S.R."/>
            <person name="Lipzen A."/>
            <person name="Sullivan W."/>
            <person name="Andreopoulos W.B."/>
            <person name="Clum A."/>
            <person name="Lindquist E."/>
            <person name="Daum C."/>
            <person name="Ramamoorthy G.K."/>
            <person name="Gryganskyi A."/>
            <person name="Culley D."/>
            <person name="Magnuson J.K."/>
            <person name="James T.Y."/>
            <person name="O'Malley M.A."/>
            <person name="Stajich J.E."/>
            <person name="Spatafora J.W."/>
            <person name="Visel A."/>
            <person name="Grigoriev I.V."/>
        </authorList>
    </citation>
    <scope>NUCLEOTIDE SEQUENCE [LARGE SCALE GENOMIC DNA]</scope>
    <source>
        <strain evidence="3 4">62-1032</strain>
    </source>
</reference>